<keyword evidence="4" id="KW-1185">Reference proteome</keyword>
<dbReference type="InterPro" id="IPR052558">
    <property type="entry name" value="Siderophore_Hydrolase_D"/>
</dbReference>
<dbReference type="InterPro" id="IPR000801">
    <property type="entry name" value="Esterase-like"/>
</dbReference>
<evidence type="ECO:0000313" key="3">
    <source>
        <dbReference type="EMBL" id="NYZ20671.1"/>
    </source>
</evidence>
<reference evidence="3 4" key="1">
    <citation type="submission" date="2020-05" db="EMBL/GenBank/DDBJ databases">
        <title>Azospirillum oleiclasticum sp. nov, a nitrogen-fixing and heavy crude oil-emulsifying bacterium isolated from the crude oil of Yumen Oilfield.</title>
        <authorList>
            <person name="Wu D."/>
            <person name="Cai M."/>
            <person name="Zhang X."/>
        </authorList>
    </citation>
    <scope>NUCLEOTIDE SEQUENCE [LARGE SCALE GENOMIC DNA]</scope>
    <source>
        <strain evidence="3 4">ROY-1-1-2</strain>
    </source>
</reference>
<dbReference type="Gene3D" id="3.40.50.1820">
    <property type="entry name" value="alpha/beta hydrolase"/>
    <property type="match status" value="1"/>
</dbReference>
<dbReference type="GO" id="GO:0016787">
    <property type="term" value="F:hydrolase activity"/>
    <property type="evidence" value="ECO:0007669"/>
    <property type="project" value="UniProtKB-KW"/>
</dbReference>
<protein>
    <submittedName>
        <fullName evidence="3">Alpha/beta hydrolase</fullName>
    </submittedName>
</protein>
<name>A0ABX2T8Y4_9PROT</name>
<dbReference type="RefSeq" id="WP_180282433.1">
    <property type="nucleotide sequence ID" value="NZ_JABFDB010000008.1"/>
</dbReference>
<accession>A0ABX2T8Y4</accession>
<organism evidence="3 4">
    <name type="scientific">Azospirillum oleiclasticum</name>
    <dbReference type="NCBI Taxonomy" id="2735135"/>
    <lineage>
        <taxon>Bacteria</taxon>
        <taxon>Pseudomonadati</taxon>
        <taxon>Pseudomonadota</taxon>
        <taxon>Alphaproteobacteria</taxon>
        <taxon>Rhodospirillales</taxon>
        <taxon>Azospirillaceae</taxon>
        <taxon>Azospirillum</taxon>
    </lineage>
</organism>
<comment type="caution">
    <text evidence="3">The sequence shown here is derived from an EMBL/GenBank/DDBJ whole genome shotgun (WGS) entry which is preliminary data.</text>
</comment>
<sequence length="301" mass="32100">MDHALLRRRTLLTGGLLAVLPRPTATADAADRSSSERRVEVFDLSSGGNGGVYRVFLVHPVTPPPPSGFPVLTMLDGNATVPLALKALPQVPGDAAVIVGVGYPVEGRFDVERRYLDLTPPTAAEFLPPRRGNPIVTGGRDAFRSFLETEVMAAVEARVPVDRRRRWLYGHSLGGLFVLHMLFRRSGGFQGFIAADPSVWWNGRSILDEMAAFIAGGDGGGASILIETSGTRPPRPGQTSADAARMEALRSGPDGRDVAAALARVPGLGVDVRHFPEETHGSLIEPTVADALRVAFGRATR</sequence>
<dbReference type="Proteomes" id="UP000584642">
    <property type="component" value="Unassembled WGS sequence"/>
</dbReference>
<dbReference type="PANTHER" id="PTHR40841:SF2">
    <property type="entry name" value="SIDEROPHORE-DEGRADING ESTERASE (EUROFUNG)"/>
    <property type="match status" value="1"/>
</dbReference>
<keyword evidence="2 3" id="KW-0378">Hydrolase</keyword>
<gene>
    <name evidence="3" type="ORF">HND93_13195</name>
</gene>
<dbReference type="SUPFAM" id="SSF53474">
    <property type="entry name" value="alpha/beta-Hydrolases"/>
    <property type="match status" value="1"/>
</dbReference>
<dbReference type="InterPro" id="IPR029058">
    <property type="entry name" value="AB_hydrolase_fold"/>
</dbReference>
<dbReference type="PANTHER" id="PTHR40841">
    <property type="entry name" value="SIDEROPHORE TRIACETYLFUSARININE C ESTERASE"/>
    <property type="match status" value="1"/>
</dbReference>
<evidence type="ECO:0000256" key="2">
    <source>
        <dbReference type="ARBA" id="ARBA00022801"/>
    </source>
</evidence>
<dbReference type="EMBL" id="JABFDB010000008">
    <property type="protein sequence ID" value="NYZ20671.1"/>
    <property type="molecule type" value="Genomic_DNA"/>
</dbReference>
<proteinExistence type="inferred from homology"/>
<evidence type="ECO:0000256" key="1">
    <source>
        <dbReference type="ARBA" id="ARBA00005622"/>
    </source>
</evidence>
<evidence type="ECO:0000313" key="4">
    <source>
        <dbReference type="Proteomes" id="UP000584642"/>
    </source>
</evidence>
<comment type="similarity">
    <text evidence="1">Belongs to the esterase D family.</text>
</comment>
<dbReference type="Pfam" id="PF00756">
    <property type="entry name" value="Esterase"/>
    <property type="match status" value="1"/>
</dbReference>